<dbReference type="InterPro" id="IPR036291">
    <property type="entry name" value="NAD(P)-bd_dom_sf"/>
</dbReference>
<keyword evidence="3" id="KW-1185">Reference proteome</keyword>
<dbReference type="Pfam" id="PF13561">
    <property type="entry name" value="adh_short_C2"/>
    <property type="match status" value="1"/>
</dbReference>
<proteinExistence type="predicted"/>
<keyword evidence="1" id="KW-0472">Membrane</keyword>
<evidence type="ECO:0000256" key="1">
    <source>
        <dbReference type="SAM" id="Phobius"/>
    </source>
</evidence>
<comment type="caution">
    <text evidence="2">The sequence shown here is derived from an EMBL/GenBank/DDBJ whole genome shotgun (WGS) entry which is preliminary data.</text>
</comment>
<dbReference type="RefSeq" id="WP_220637131.1">
    <property type="nucleotide sequence ID" value="NZ_CAJQUM010000001.1"/>
</dbReference>
<gene>
    <name evidence="2" type="ORF">GTOL_13274</name>
</gene>
<evidence type="ECO:0000313" key="2">
    <source>
        <dbReference type="EMBL" id="CAG4885391.1"/>
    </source>
</evidence>
<dbReference type="Proteomes" id="UP000742786">
    <property type="component" value="Unassembled WGS sequence"/>
</dbReference>
<sequence>MTEVIRTDQRSKDKHLERIPGRRLAEAEDIAPMFVFFASAALAYVTGQVLAAEGGMTIY</sequence>
<accession>A0A916J702</accession>
<dbReference type="Gene3D" id="3.40.50.720">
    <property type="entry name" value="NAD(P)-binding Rossmann-like Domain"/>
    <property type="match status" value="1"/>
</dbReference>
<dbReference type="SUPFAM" id="SSF51735">
    <property type="entry name" value="NAD(P)-binding Rossmann-fold domains"/>
    <property type="match status" value="1"/>
</dbReference>
<dbReference type="AlphaFoldDB" id="A0A916J702"/>
<reference evidence="2" key="1">
    <citation type="submission" date="2021-04" db="EMBL/GenBank/DDBJ databases">
        <authorList>
            <person name="Hornung B."/>
        </authorList>
    </citation>
    <scope>NUCLEOTIDE SEQUENCE</scope>
    <source>
        <strain evidence="2">G5G6</strain>
    </source>
</reference>
<feature type="transmembrane region" description="Helical" evidence="1">
    <location>
        <begin position="30"/>
        <end position="51"/>
    </location>
</feature>
<protein>
    <recommendedName>
        <fullName evidence="4">SDR family oxidoreductase</fullName>
    </recommendedName>
</protein>
<evidence type="ECO:0000313" key="3">
    <source>
        <dbReference type="Proteomes" id="UP000742786"/>
    </source>
</evidence>
<name>A0A916J702_9PROT</name>
<organism evidence="2 3">
    <name type="scientific">Georgfuchsia toluolica</name>
    <dbReference type="NCBI Taxonomy" id="424218"/>
    <lineage>
        <taxon>Bacteria</taxon>
        <taxon>Pseudomonadati</taxon>
        <taxon>Pseudomonadota</taxon>
        <taxon>Betaproteobacteria</taxon>
        <taxon>Nitrosomonadales</taxon>
        <taxon>Sterolibacteriaceae</taxon>
        <taxon>Georgfuchsia</taxon>
    </lineage>
</organism>
<keyword evidence="1" id="KW-1133">Transmembrane helix</keyword>
<evidence type="ECO:0008006" key="4">
    <source>
        <dbReference type="Google" id="ProtNLM"/>
    </source>
</evidence>
<dbReference type="InterPro" id="IPR002347">
    <property type="entry name" value="SDR_fam"/>
</dbReference>
<dbReference type="EMBL" id="CAJQUM010000001">
    <property type="protein sequence ID" value="CAG4885391.1"/>
    <property type="molecule type" value="Genomic_DNA"/>
</dbReference>
<keyword evidence="1" id="KW-0812">Transmembrane</keyword>